<dbReference type="InterPro" id="IPR011640">
    <property type="entry name" value="Fe2_transport_prot_B_C"/>
</dbReference>
<feature type="domain" description="Ferrous iron transport protein B C-terminal" evidence="2">
    <location>
        <begin position="237"/>
        <end position="286"/>
    </location>
</feature>
<dbReference type="Pfam" id="PF07664">
    <property type="entry name" value="FeoB_C"/>
    <property type="match status" value="1"/>
</dbReference>
<dbReference type="Pfam" id="PF07670">
    <property type="entry name" value="Gate"/>
    <property type="match status" value="2"/>
</dbReference>
<feature type="domain" description="Nucleoside transporter/FeoB GTPase Gate" evidence="3">
    <location>
        <begin position="124"/>
        <end position="215"/>
    </location>
</feature>
<feature type="transmembrane region" description="Helical" evidence="1">
    <location>
        <begin position="55"/>
        <end position="74"/>
    </location>
</feature>
<dbReference type="Proteomes" id="UP001597343">
    <property type="component" value="Unassembled WGS sequence"/>
</dbReference>
<proteinExistence type="predicted"/>
<name>A0ABW5A0Q0_9BACL</name>
<feature type="transmembrane region" description="Helical" evidence="1">
    <location>
        <begin position="86"/>
        <end position="107"/>
    </location>
</feature>
<dbReference type="InterPro" id="IPR011642">
    <property type="entry name" value="Gate_dom"/>
</dbReference>
<dbReference type="PANTHER" id="PTHR43185">
    <property type="entry name" value="FERROUS IRON TRANSPORT PROTEIN B"/>
    <property type="match status" value="1"/>
</dbReference>
<feature type="transmembrane region" description="Helical" evidence="1">
    <location>
        <begin position="342"/>
        <end position="366"/>
    </location>
</feature>
<feature type="transmembrane region" description="Helical" evidence="1">
    <location>
        <begin position="167"/>
        <end position="188"/>
    </location>
</feature>
<accession>A0ABW5A0Q0</accession>
<evidence type="ECO:0000259" key="3">
    <source>
        <dbReference type="Pfam" id="PF07670"/>
    </source>
</evidence>
<protein>
    <submittedName>
        <fullName evidence="4">Nucleoside recognition domain-containing protein</fullName>
    </submittedName>
</protein>
<dbReference type="EMBL" id="JBHUIO010000011">
    <property type="protein sequence ID" value="MFD2171827.1"/>
    <property type="molecule type" value="Genomic_DNA"/>
</dbReference>
<dbReference type="RefSeq" id="WP_386049511.1">
    <property type="nucleotide sequence ID" value="NZ_JBHUIO010000011.1"/>
</dbReference>
<dbReference type="InterPro" id="IPR050860">
    <property type="entry name" value="FeoB_GTPase"/>
</dbReference>
<evidence type="ECO:0000313" key="4">
    <source>
        <dbReference type="EMBL" id="MFD2171827.1"/>
    </source>
</evidence>
<keyword evidence="1" id="KW-0472">Membrane</keyword>
<sequence length="452" mass="49997">MEDVQQQDTAHLRDQMVSDIYSRTESIVASAVLLPMHEEQIDFDRRLDNVLTSRWLGFPLMLLLLGTVFYITIAGANVPSGLLADFFFWIEGYLTSFFLWLGTPAWVHGVLIEGLYRGTAWVVSVMLPPMAIFFPVFAILEDFGYLPRVAFNLDRFFKKAGAHGKQALTMSMGFGCNAAGVTACRIIESPRERMIAIITNNFVPCNGRFPTLITLATLFMGGAVGLAYGSLAATAIVVCLVLVGLVTTLSVSWLLSKTMLRGVPSHFTLELPPYRKPQFGRLLIRSVYDRTAFVLKRAVIVAAPAGVVTWILANIQIGDVSILQHAALFLDPFARSIGLDGYILMAFILGLPANEIVLPILIMSYLSTGAMTELDSMVDLKNLFLSYGWTWLTALCMMLFSLLHYPCGTTMWTIAKETKSTKWTLVAILLPTSIALGVCFLVAQTVRFFGWV</sequence>
<keyword evidence="1" id="KW-1133">Transmembrane helix</keyword>
<reference evidence="5" key="1">
    <citation type="journal article" date="2019" name="Int. J. Syst. Evol. Microbiol.">
        <title>The Global Catalogue of Microorganisms (GCM) 10K type strain sequencing project: providing services to taxonomists for standard genome sequencing and annotation.</title>
        <authorList>
            <consortium name="The Broad Institute Genomics Platform"/>
            <consortium name="The Broad Institute Genome Sequencing Center for Infectious Disease"/>
            <person name="Wu L."/>
            <person name="Ma J."/>
        </authorList>
    </citation>
    <scope>NUCLEOTIDE SEQUENCE [LARGE SCALE GENOMIC DNA]</scope>
    <source>
        <strain evidence="5">CGMCC 1.13574</strain>
    </source>
</reference>
<comment type="caution">
    <text evidence="4">The sequence shown here is derived from an EMBL/GenBank/DDBJ whole genome shotgun (WGS) entry which is preliminary data.</text>
</comment>
<feature type="domain" description="Nucleoside transporter/FeoB GTPase Gate" evidence="3">
    <location>
        <begin position="296"/>
        <end position="419"/>
    </location>
</feature>
<evidence type="ECO:0000313" key="5">
    <source>
        <dbReference type="Proteomes" id="UP001597343"/>
    </source>
</evidence>
<feature type="transmembrane region" description="Helical" evidence="1">
    <location>
        <begin position="119"/>
        <end position="140"/>
    </location>
</feature>
<dbReference type="PANTHER" id="PTHR43185:SF2">
    <property type="entry name" value="FERROUS IRON TRANSPORT PROTEIN B"/>
    <property type="match status" value="1"/>
</dbReference>
<feature type="transmembrane region" description="Helical" evidence="1">
    <location>
        <begin position="209"/>
        <end position="229"/>
    </location>
</feature>
<evidence type="ECO:0000256" key="1">
    <source>
        <dbReference type="SAM" id="Phobius"/>
    </source>
</evidence>
<keyword evidence="1" id="KW-0812">Transmembrane</keyword>
<feature type="transmembrane region" description="Helical" evidence="1">
    <location>
        <begin position="423"/>
        <end position="443"/>
    </location>
</feature>
<feature type="transmembrane region" description="Helical" evidence="1">
    <location>
        <begin position="386"/>
        <end position="403"/>
    </location>
</feature>
<feature type="transmembrane region" description="Helical" evidence="1">
    <location>
        <begin position="235"/>
        <end position="255"/>
    </location>
</feature>
<evidence type="ECO:0000259" key="2">
    <source>
        <dbReference type="Pfam" id="PF07664"/>
    </source>
</evidence>
<gene>
    <name evidence="4" type="ORF">ACFSOY_17835</name>
</gene>
<organism evidence="4 5">
    <name type="scientific">Tumebacillus lipolyticus</name>
    <dbReference type="NCBI Taxonomy" id="1280370"/>
    <lineage>
        <taxon>Bacteria</taxon>
        <taxon>Bacillati</taxon>
        <taxon>Bacillota</taxon>
        <taxon>Bacilli</taxon>
        <taxon>Bacillales</taxon>
        <taxon>Alicyclobacillaceae</taxon>
        <taxon>Tumebacillus</taxon>
    </lineage>
</organism>
<keyword evidence="5" id="KW-1185">Reference proteome</keyword>